<evidence type="ECO:0000313" key="11">
    <source>
        <dbReference type="Proteomes" id="UP000430508"/>
    </source>
</evidence>
<evidence type="ECO:0000313" key="10">
    <source>
        <dbReference type="EMBL" id="QHA01491.1"/>
    </source>
</evidence>
<keyword evidence="4 10" id="KW-0808">Transferase</keyword>
<organism evidence="10 11">
    <name type="scientific">Dehalobacter restrictus</name>
    <dbReference type="NCBI Taxonomy" id="55583"/>
    <lineage>
        <taxon>Bacteria</taxon>
        <taxon>Bacillati</taxon>
        <taxon>Bacillota</taxon>
        <taxon>Clostridia</taxon>
        <taxon>Eubacteriales</taxon>
        <taxon>Desulfitobacteriaceae</taxon>
        <taxon>Dehalobacter</taxon>
    </lineage>
</organism>
<evidence type="ECO:0000256" key="6">
    <source>
        <dbReference type="ARBA" id="ARBA00022989"/>
    </source>
</evidence>
<dbReference type="Proteomes" id="UP000430508">
    <property type="component" value="Chromosome"/>
</dbReference>
<feature type="transmembrane region" description="Helical" evidence="8">
    <location>
        <begin position="334"/>
        <end position="360"/>
    </location>
</feature>
<dbReference type="InterPro" id="IPR050297">
    <property type="entry name" value="LipidA_mod_glycosyltrf_83"/>
</dbReference>
<dbReference type="GO" id="GO:0016763">
    <property type="term" value="F:pentosyltransferase activity"/>
    <property type="evidence" value="ECO:0007669"/>
    <property type="project" value="TreeGrafter"/>
</dbReference>
<keyword evidence="5 8" id="KW-0812">Transmembrane</keyword>
<feature type="transmembrane region" description="Helical" evidence="8">
    <location>
        <begin position="308"/>
        <end position="327"/>
    </location>
</feature>
<accession>A0A857DL86</accession>
<dbReference type="EMBL" id="CP046996">
    <property type="protein sequence ID" value="QHA01491.1"/>
    <property type="molecule type" value="Genomic_DNA"/>
</dbReference>
<dbReference type="PANTHER" id="PTHR33908">
    <property type="entry name" value="MANNOSYLTRANSFERASE YKCB-RELATED"/>
    <property type="match status" value="1"/>
</dbReference>
<dbReference type="Pfam" id="PF13231">
    <property type="entry name" value="PMT_2"/>
    <property type="match status" value="1"/>
</dbReference>
<evidence type="ECO:0000256" key="3">
    <source>
        <dbReference type="ARBA" id="ARBA00022676"/>
    </source>
</evidence>
<feature type="transmembrane region" description="Helical" evidence="8">
    <location>
        <begin position="118"/>
        <end position="139"/>
    </location>
</feature>
<evidence type="ECO:0000256" key="8">
    <source>
        <dbReference type="SAM" id="Phobius"/>
    </source>
</evidence>
<keyword evidence="2" id="KW-1003">Cell membrane</keyword>
<name>A0A857DL86_9FIRM</name>
<feature type="transmembrane region" description="Helical" evidence="8">
    <location>
        <begin position="209"/>
        <end position="239"/>
    </location>
</feature>
<evidence type="ECO:0000256" key="4">
    <source>
        <dbReference type="ARBA" id="ARBA00022679"/>
    </source>
</evidence>
<dbReference type="GO" id="GO:0009103">
    <property type="term" value="P:lipopolysaccharide biosynthetic process"/>
    <property type="evidence" value="ECO:0007669"/>
    <property type="project" value="UniProtKB-ARBA"/>
</dbReference>
<dbReference type="PANTHER" id="PTHR33908:SF11">
    <property type="entry name" value="MEMBRANE PROTEIN"/>
    <property type="match status" value="1"/>
</dbReference>
<keyword evidence="6 8" id="KW-1133">Transmembrane helix</keyword>
<evidence type="ECO:0000259" key="9">
    <source>
        <dbReference type="Pfam" id="PF13231"/>
    </source>
</evidence>
<dbReference type="RefSeq" id="WP_025206127.1">
    <property type="nucleotide sequence ID" value="NZ_CP046996.1"/>
</dbReference>
<feature type="transmembrane region" description="Helical" evidence="8">
    <location>
        <begin position="93"/>
        <end position="112"/>
    </location>
</feature>
<gene>
    <name evidence="10" type="ORF">GQ588_12990</name>
</gene>
<feature type="transmembrane region" description="Helical" evidence="8">
    <location>
        <begin position="251"/>
        <end position="269"/>
    </location>
</feature>
<feature type="domain" description="Glycosyltransferase RgtA/B/C/D-like" evidence="9">
    <location>
        <begin position="76"/>
        <end position="168"/>
    </location>
</feature>
<dbReference type="GO" id="GO:0005886">
    <property type="term" value="C:plasma membrane"/>
    <property type="evidence" value="ECO:0007669"/>
    <property type="project" value="UniProtKB-SubCell"/>
</dbReference>
<feature type="transmembrane region" description="Helical" evidence="8">
    <location>
        <begin position="148"/>
        <end position="165"/>
    </location>
</feature>
<keyword evidence="7 8" id="KW-0472">Membrane</keyword>
<evidence type="ECO:0000256" key="1">
    <source>
        <dbReference type="ARBA" id="ARBA00004651"/>
    </source>
</evidence>
<proteinExistence type="predicted"/>
<comment type="subcellular location">
    <subcellularLocation>
        <location evidence="1">Cell membrane</location>
        <topology evidence="1">Multi-pass membrane protein</topology>
    </subcellularLocation>
</comment>
<sequence>MMTKREKILLFFLLTFILLLRLYHINVGPVEIEESWRQADTASIARNFAGYDFHPFHPNLNYDGPFPNIPALEIQVTTYLIAILYKVFGYHYFLARAVPIAFFLISALYLYLLARLYLGWNGAAYSLLIYGILPINLYYSRAIMPESAALMFWIGGFYYFNRWIIKQNNCREHQRSDHQNHGNYGNHGNNRNGDVNDHGYSDLISKYGLLILSSFFLALAIMTKPPVIFIGIPMIYLCFKYYGRKWLKMRVFWIYSFITAALPACYYYFSTTAAEYKFTLGITRNIIFKQAVTAFYSPEALDFFTVNLPRALGISGLLLCLAGIFFLRGKQKVFLVWFITMIFEAILIVSGIRAFYYLIFLMVPCCLLAGNLLARAASGPVGKIAGVVLVLLLMKESYDLVKPMFTINTVMAQQVNVVKQLTVQDDLLVVGSLDPCLLDLTDRRGWRYNLRLYAATPKDPIQELDDYIARGAKYFVPIQGKIYGDQDEKLLSYIEGEYPKLEVVQGYPIYVLK</sequence>
<protein>
    <submittedName>
        <fullName evidence="10">Dolichyl-phosphate-mannose--protein mannosyltransferase</fullName>
    </submittedName>
</protein>
<feature type="transmembrane region" description="Helical" evidence="8">
    <location>
        <begin position="372"/>
        <end position="394"/>
    </location>
</feature>
<evidence type="ECO:0000256" key="5">
    <source>
        <dbReference type="ARBA" id="ARBA00022692"/>
    </source>
</evidence>
<evidence type="ECO:0000256" key="7">
    <source>
        <dbReference type="ARBA" id="ARBA00023136"/>
    </source>
</evidence>
<dbReference type="InterPro" id="IPR038731">
    <property type="entry name" value="RgtA/B/C-like"/>
</dbReference>
<keyword evidence="3 10" id="KW-0328">Glycosyltransferase</keyword>
<dbReference type="AlphaFoldDB" id="A0A857DL86"/>
<evidence type="ECO:0000256" key="2">
    <source>
        <dbReference type="ARBA" id="ARBA00022475"/>
    </source>
</evidence>
<reference evidence="10 11" key="1">
    <citation type="submission" date="2019-12" db="EMBL/GenBank/DDBJ databases">
        <title>Sequence classification of anaerobic respiratory reductive dehalogenases: First we see many, then we see few.</title>
        <authorList>
            <person name="Molenda O."/>
            <person name="Puentes Jacome L.A."/>
            <person name="Cao X."/>
            <person name="Nesbo C.L."/>
            <person name="Tang S."/>
            <person name="Morson N."/>
            <person name="Patron J."/>
            <person name="Lomheim L."/>
            <person name="Wishart D.S."/>
            <person name="Edwards E.A."/>
        </authorList>
    </citation>
    <scope>NUCLEOTIDE SEQUENCE [LARGE SCALE GENOMIC DNA]</scope>
    <source>
        <strain evidence="10 11">12DCA</strain>
    </source>
</reference>